<organism evidence="3 4">
    <name type="scientific">Blastococcus mobilis</name>
    <dbReference type="NCBI Taxonomy" id="1938746"/>
    <lineage>
        <taxon>Bacteria</taxon>
        <taxon>Bacillati</taxon>
        <taxon>Actinomycetota</taxon>
        <taxon>Actinomycetes</taxon>
        <taxon>Geodermatophilales</taxon>
        <taxon>Geodermatophilaceae</taxon>
        <taxon>Blastococcus</taxon>
    </lineage>
</organism>
<gene>
    <name evidence="3" type="ORF">SAMN06272737_11251</name>
</gene>
<dbReference type="Gene3D" id="1.10.10.10">
    <property type="entry name" value="Winged helix-like DNA-binding domain superfamily/Winged helix DNA-binding domain"/>
    <property type="match status" value="1"/>
</dbReference>
<dbReference type="InterPro" id="IPR043129">
    <property type="entry name" value="ATPase_NBD"/>
</dbReference>
<dbReference type="Pfam" id="PF09339">
    <property type="entry name" value="HTH_IclR"/>
    <property type="match status" value="1"/>
</dbReference>
<evidence type="ECO:0000256" key="1">
    <source>
        <dbReference type="ARBA" id="ARBA00006479"/>
    </source>
</evidence>
<dbReference type="EMBL" id="FZNO01000012">
    <property type="protein sequence ID" value="SNR55171.1"/>
    <property type="molecule type" value="Genomic_DNA"/>
</dbReference>
<dbReference type="RefSeq" id="WP_254920597.1">
    <property type="nucleotide sequence ID" value="NZ_FZNO01000012.1"/>
</dbReference>
<proteinExistence type="inferred from homology"/>
<dbReference type="InterPro" id="IPR036388">
    <property type="entry name" value="WH-like_DNA-bd_sf"/>
</dbReference>
<dbReference type="SUPFAM" id="SSF46785">
    <property type="entry name" value="Winged helix' DNA-binding domain"/>
    <property type="match status" value="1"/>
</dbReference>
<dbReference type="InterPro" id="IPR036390">
    <property type="entry name" value="WH_DNA-bd_sf"/>
</dbReference>
<accession>A0A238X9D5</accession>
<keyword evidence="3" id="KW-0808">Transferase</keyword>
<dbReference type="SUPFAM" id="SSF53067">
    <property type="entry name" value="Actin-like ATPase domain"/>
    <property type="match status" value="1"/>
</dbReference>
<keyword evidence="4" id="KW-1185">Reference proteome</keyword>
<comment type="similarity">
    <text evidence="1">Belongs to the ROK (NagC/XylR) family.</text>
</comment>
<evidence type="ECO:0000313" key="4">
    <source>
        <dbReference type="Proteomes" id="UP000198403"/>
    </source>
</evidence>
<evidence type="ECO:0000313" key="3">
    <source>
        <dbReference type="EMBL" id="SNR55171.1"/>
    </source>
</evidence>
<reference evidence="3 4" key="1">
    <citation type="submission" date="2017-06" db="EMBL/GenBank/DDBJ databases">
        <authorList>
            <person name="Kim H.J."/>
            <person name="Triplett B.A."/>
        </authorList>
    </citation>
    <scope>NUCLEOTIDE SEQUENCE [LARGE SCALE GENOMIC DNA]</scope>
    <source>
        <strain evidence="3 4">DSM 44272</strain>
    </source>
</reference>
<dbReference type="Proteomes" id="UP000198403">
    <property type="component" value="Unassembled WGS sequence"/>
</dbReference>
<dbReference type="InterPro" id="IPR000600">
    <property type="entry name" value="ROK"/>
</dbReference>
<evidence type="ECO:0000259" key="2">
    <source>
        <dbReference type="Pfam" id="PF09339"/>
    </source>
</evidence>
<dbReference type="InterPro" id="IPR005471">
    <property type="entry name" value="Tscrpt_reg_IclR_N"/>
</dbReference>
<protein>
    <submittedName>
        <fullName evidence="3">Sugar kinase of the NBD/HSP70 family, may contain an N-terminal HTH domain</fullName>
    </submittedName>
</protein>
<keyword evidence="3" id="KW-0418">Kinase</keyword>
<dbReference type="PANTHER" id="PTHR18964">
    <property type="entry name" value="ROK (REPRESSOR, ORF, KINASE) FAMILY"/>
    <property type="match status" value="1"/>
</dbReference>
<dbReference type="PANTHER" id="PTHR18964:SF149">
    <property type="entry name" value="BIFUNCTIONAL UDP-N-ACETYLGLUCOSAMINE 2-EPIMERASE_N-ACETYLMANNOSAMINE KINASE"/>
    <property type="match status" value="1"/>
</dbReference>
<dbReference type="Pfam" id="PF00480">
    <property type="entry name" value="ROK"/>
    <property type="match status" value="1"/>
</dbReference>
<dbReference type="AlphaFoldDB" id="A0A238X9D5"/>
<dbReference type="CDD" id="cd24076">
    <property type="entry name" value="ASKHA_ATPase_ROK_BsXylR-like"/>
    <property type="match status" value="1"/>
</dbReference>
<sequence>MFEERRLYDGAVGRRQAPADQAAVRRSNLGLVLRHLRDAGPRSRARIAQDTGLNKATVSSLVAELADRRLITTGDVDRAGAVGRPGLIVHLDGRGVCGIGVELNVDYAAILVLDLRGEVLFEHRVALDVPELGPERTLDEVARLVNETLEAAARDVVPVGLTVAIPGLVRSVDGVAGYAPNLGWRDVPVREGLRARVGLDCPIRVENDANLSAIAEWAMGPEARTPDLVYLTGEVGVGGGVIVDGRLLRGAGGLSGEVGHTALGDPDLVCGCGRRGCWETVVGLSALLRAAADPGDPVHDHGRDLETRLAEIAARADAGDRRSLDALHRVGTGLGTGAAVLINLFNPQVVLLGGYFAVLGRFLLEPMAAELRARVFAPDLADARIVLSTLGFTAAVRGGAYVALESVFDDPTLIPVDAAMDPAPAAGS</sequence>
<feature type="domain" description="HTH iclR-type" evidence="2">
    <location>
        <begin position="32"/>
        <end position="72"/>
    </location>
</feature>
<name>A0A238X9D5_9ACTN</name>
<dbReference type="GO" id="GO:0016301">
    <property type="term" value="F:kinase activity"/>
    <property type="evidence" value="ECO:0007669"/>
    <property type="project" value="UniProtKB-KW"/>
</dbReference>
<dbReference type="Gene3D" id="3.30.420.40">
    <property type="match status" value="2"/>
</dbReference>